<dbReference type="AlphaFoldDB" id="A0A182EX80"/>
<dbReference type="Proteomes" id="UP000271087">
    <property type="component" value="Unassembled WGS sequence"/>
</dbReference>
<accession>A0A182EX80</accession>
<dbReference type="OrthoDB" id="5876828at2759"/>
<gene>
    <name evidence="2" type="ORF">NOO_LOCUS12779</name>
</gene>
<reference evidence="4" key="1">
    <citation type="submission" date="2016-06" db="UniProtKB">
        <authorList>
            <consortium name="WormBaseParasite"/>
        </authorList>
    </citation>
    <scope>IDENTIFICATION</scope>
</reference>
<organism evidence="4">
    <name type="scientific">Onchocerca ochengi</name>
    <name type="common">Filarial nematode worm</name>
    <dbReference type="NCBI Taxonomy" id="42157"/>
    <lineage>
        <taxon>Eukaryota</taxon>
        <taxon>Metazoa</taxon>
        <taxon>Ecdysozoa</taxon>
        <taxon>Nematoda</taxon>
        <taxon>Chromadorea</taxon>
        <taxon>Rhabditida</taxon>
        <taxon>Spirurina</taxon>
        <taxon>Spiruromorpha</taxon>
        <taxon>Filarioidea</taxon>
        <taxon>Onchocercidae</taxon>
        <taxon>Onchocerca</taxon>
    </lineage>
</organism>
<dbReference type="EMBL" id="UYRW01011986">
    <property type="protein sequence ID" value="VDN00001.1"/>
    <property type="molecule type" value="Genomic_DNA"/>
</dbReference>
<proteinExistence type="predicted"/>
<dbReference type="InterPro" id="IPR035940">
    <property type="entry name" value="CAP_sf"/>
</dbReference>
<keyword evidence="1" id="KW-0732">Signal</keyword>
<dbReference type="WBParaSite" id="nOo.2.0.1.t12779-RA">
    <property type="protein sequence ID" value="nOo.2.0.1.t12779-RA"/>
    <property type="gene ID" value="nOo.2.0.1.g12779"/>
</dbReference>
<dbReference type="SUPFAM" id="SSF55797">
    <property type="entry name" value="PR-1-like"/>
    <property type="match status" value="1"/>
</dbReference>
<evidence type="ECO:0000313" key="4">
    <source>
        <dbReference type="WBParaSite" id="nOo.2.0.1.t12779-RA"/>
    </source>
</evidence>
<dbReference type="Gene3D" id="3.40.33.10">
    <property type="entry name" value="CAP"/>
    <property type="match status" value="1"/>
</dbReference>
<reference evidence="2 3" key="2">
    <citation type="submission" date="2018-08" db="EMBL/GenBank/DDBJ databases">
        <authorList>
            <person name="Laetsch R D."/>
            <person name="Stevens L."/>
            <person name="Kumar S."/>
            <person name="Blaxter L. M."/>
        </authorList>
    </citation>
    <scope>NUCLEOTIDE SEQUENCE [LARGE SCALE GENOMIC DNA]</scope>
</reference>
<feature type="chain" id="PRO_5043137655" evidence="1">
    <location>
        <begin position="17"/>
        <end position="69"/>
    </location>
</feature>
<feature type="signal peptide" evidence="1">
    <location>
        <begin position="1"/>
        <end position="16"/>
    </location>
</feature>
<dbReference type="STRING" id="42157.A0A182EX80"/>
<sequence length="69" mass="7860">MILFLIFPAIIVAVTGYNCRGGKLTPLKREGIVKEHNRFRSQLAKGTYKNSAGKWMPKGKNMMEMVKIF</sequence>
<keyword evidence="3" id="KW-1185">Reference proteome</keyword>
<evidence type="ECO:0000313" key="3">
    <source>
        <dbReference type="Proteomes" id="UP000271087"/>
    </source>
</evidence>
<evidence type="ECO:0000256" key="1">
    <source>
        <dbReference type="SAM" id="SignalP"/>
    </source>
</evidence>
<name>A0A182EX80_ONCOC</name>
<evidence type="ECO:0000313" key="2">
    <source>
        <dbReference type="EMBL" id="VDN00001.1"/>
    </source>
</evidence>
<protein>
    <submittedName>
        <fullName evidence="4">SCP domain-containing protein</fullName>
    </submittedName>
</protein>